<dbReference type="RefSeq" id="WP_049641795.1">
    <property type="nucleotide sequence ID" value="NZ_LFTY01000001.1"/>
</dbReference>
<gene>
    <name evidence="1" type="ORF">AIOL_000922</name>
</gene>
<organism evidence="1 2">
    <name type="scientific">Candidatus Rhodobacter oscarellae</name>
    <dbReference type="NCBI Taxonomy" id="1675527"/>
    <lineage>
        <taxon>Bacteria</taxon>
        <taxon>Pseudomonadati</taxon>
        <taxon>Pseudomonadota</taxon>
        <taxon>Alphaproteobacteria</taxon>
        <taxon>Rhodobacterales</taxon>
        <taxon>Rhodobacter group</taxon>
        <taxon>Rhodobacter</taxon>
    </lineage>
</organism>
<protein>
    <submittedName>
        <fullName evidence="1">Uncharacterized protein</fullName>
    </submittedName>
</protein>
<evidence type="ECO:0000313" key="1">
    <source>
        <dbReference type="EMBL" id="KMW60757.1"/>
    </source>
</evidence>
<name>A0A0J9ED70_9RHOB</name>
<dbReference type="PATRIC" id="fig|1675527.3.peg.982"/>
<reference evidence="1 2" key="1">
    <citation type="submission" date="2015-06" db="EMBL/GenBank/DDBJ databases">
        <title>Draft genome sequence of an Alphaproteobacteria species associated to the Mediterranean sponge Oscarella lobularis.</title>
        <authorList>
            <person name="Jourda C."/>
            <person name="Santini S."/>
            <person name="Claverie J.-M."/>
        </authorList>
    </citation>
    <scope>NUCLEOTIDE SEQUENCE [LARGE SCALE GENOMIC DNA]</scope>
    <source>
        <strain evidence="1">IGS</strain>
    </source>
</reference>
<accession>A0A0J9ED70</accession>
<dbReference type="STRING" id="1675527.AIOL_000922"/>
<dbReference type="AlphaFoldDB" id="A0A0J9ED70"/>
<sequence length="87" mass="8921">MMDAKLNDNAAFEAHMMAARYLESGLGRTASAAEVACVLAKAYGDALAIAGAAANSDALVAGINTLAQDAYRETLEAVAVQSREVTS</sequence>
<evidence type="ECO:0000313" key="2">
    <source>
        <dbReference type="Proteomes" id="UP000037178"/>
    </source>
</evidence>
<comment type="caution">
    <text evidence="1">The sequence shown here is derived from an EMBL/GenBank/DDBJ whole genome shotgun (WGS) entry which is preliminary data.</text>
</comment>
<dbReference type="Proteomes" id="UP000037178">
    <property type="component" value="Unassembled WGS sequence"/>
</dbReference>
<dbReference type="EMBL" id="LFTY01000001">
    <property type="protein sequence ID" value="KMW60757.1"/>
    <property type="molecule type" value="Genomic_DNA"/>
</dbReference>
<keyword evidence="2" id="KW-1185">Reference proteome</keyword>
<proteinExistence type="predicted"/>